<dbReference type="PANTHER" id="PTHR47506">
    <property type="entry name" value="TRANSCRIPTIONAL REGULATORY PROTEIN"/>
    <property type="match status" value="1"/>
</dbReference>
<sequence>MTGRRSAADALETRAAILRRAADIGSVEGLDGITIGRLAADLQMSKSGVIGHFGAKEQLQLATLDYAADLFRERVWVPVQHRKPGLERLLAVCASWTRYSGSTPFPGGCFIASTTFEWDGRSGPVHDALAVVKNRWRRTLARDIATAIAAGDLPADTDLDQAVFALEALAFGIGQAGQLHGDVQAPVWALRAMYAVLGVPVPTEAAS</sequence>
<evidence type="ECO:0000256" key="2">
    <source>
        <dbReference type="ARBA" id="ARBA00023163"/>
    </source>
</evidence>
<dbReference type="SUPFAM" id="SSF46689">
    <property type="entry name" value="Homeodomain-like"/>
    <property type="match status" value="1"/>
</dbReference>
<name>A0A937RLX7_9ACTN</name>
<evidence type="ECO:0000256" key="1">
    <source>
        <dbReference type="ARBA" id="ARBA00023015"/>
    </source>
</evidence>
<keyword evidence="2" id="KW-0804">Transcription</keyword>
<dbReference type="Gene3D" id="1.10.10.60">
    <property type="entry name" value="Homeodomain-like"/>
    <property type="match status" value="1"/>
</dbReference>
<dbReference type="InterPro" id="IPR009057">
    <property type="entry name" value="Homeodomain-like_sf"/>
</dbReference>
<comment type="caution">
    <text evidence="4">The sequence shown here is derived from an EMBL/GenBank/DDBJ whole genome shotgun (WGS) entry which is preliminary data.</text>
</comment>
<dbReference type="RefSeq" id="WP_203003340.1">
    <property type="nucleotide sequence ID" value="NZ_JADWYU010000182.1"/>
</dbReference>
<dbReference type="EMBL" id="JAEACQ010000340">
    <property type="protein sequence ID" value="MBL7632542.1"/>
    <property type="molecule type" value="Genomic_DNA"/>
</dbReference>
<dbReference type="SUPFAM" id="SSF48498">
    <property type="entry name" value="Tetracyclin repressor-like, C-terminal domain"/>
    <property type="match status" value="1"/>
</dbReference>
<organism evidence="4 5">
    <name type="scientific">Frankia nepalensis</name>
    <dbReference type="NCBI Taxonomy" id="1836974"/>
    <lineage>
        <taxon>Bacteria</taxon>
        <taxon>Bacillati</taxon>
        <taxon>Actinomycetota</taxon>
        <taxon>Actinomycetes</taxon>
        <taxon>Frankiales</taxon>
        <taxon>Frankiaceae</taxon>
        <taxon>Frankia</taxon>
    </lineage>
</organism>
<evidence type="ECO:0000313" key="5">
    <source>
        <dbReference type="Proteomes" id="UP000604475"/>
    </source>
</evidence>
<keyword evidence="1" id="KW-0805">Transcription regulation</keyword>
<protein>
    <submittedName>
        <fullName evidence="4">TetR/AcrR family transcriptional regulator</fullName>
    </submittedName>
</protein>
<keyword evidence="5" id="KW-1185">Reference proteome</keyword>
<dbReference type="PANTHER" id="PTHR47506:SF6">
    <property type="entry name" value="HTH-TYPE TRANSCRIPTIONAL REPRESSOR NEMR"/>
    <property type="match status" value="1"/>
</dbReference>
<feature type="domain" description="Tetracyclin repressor-like C-terminal" evidence="3">
    <location>
        <begin position="85"/>
        <end position="193"/>
    </location>
</feature>
<dbReference type="AlphaFoldDB" id="A0A937RLX7"/>
<gene>
    <name evidence="4" type="ORF">I7412_36395</name>
</gene>
<dbReference type="Gene3D" id="1.10.357.10">
    <property type="entry name" value="Tetracycline Repressor, domain 2"/>
    <property type="match status" value="1"/>
</dbReference>
<proteinExistence type="predicted"/>
<evidence type="ECO:0000259" key="3">
    <source>
        <dbReference type="Pfam" id="PF16925"/>
    </source>
</evidence>
<dbReference type="Pfam" id="PF16925">
    <property type="entry name" value="TetR_C_13"/>
    <property type="match status" value="1"/>
</dbReference>
<evidence type="ECO:0000313" key="4">
    <source>
        <dbReference type="EMBL" id="MBL7632542.1"/>
    </source>
</evidence>
<dbReference type="InterPro" id="IPR036271">
    <property type="entry name" value="Tet_transcr_reg_TetR-rel_C_sf"/>
</dbReference>
<reference evidence="4" key="1">
    <citation type="submission" date="2020-12" db="EMBL/GenBank/DDBJ databases">
        <title>Genomic characterization of non-nitrogen-fixing Frankia strains.</title>
        <authorList>
            <person name="Carlos-Shanley C."/>
            <person name="Guerra T."/>
            <person name="Hahn D."/>
        </authorList>
    </citation>
    <scope>NUCLEOTIDE SEQUENCE</scope>
    <source>
        <strain evidence="4">CN6</strain>
    </source>
</reference>
<accession>A0A937RLX7</accession>
<dbReference type="Proteomes" id="UP000604475">
    <property type="component" value="Unassembled WGS sequence"/>
</dbReference>
<dbReference type="InterPro" id="IPR011075">
    <property type="entry name" value="TetR_C"/>
</dbReference>